<dbReference type="PANTHER" id="PTHR43084">
    <property type="entry name" value="PERSULFIDE DIOXYGENASE ETHE1"/>
    <property type="match status" value="1"/>
</dbReference>
<evidence type="ECO:0000256" key="1">
    <source>
        <dbReference type="SAM" id="MobiDB-lite"/>
    </source>
</evidence>
<keyword evidence="2" id="KW-0812">Transmembrane</keyword>
<accession>A0ABR3ZUD7</accession>
<keyword evidence="2" id="KW-0472">Membrane</keyword>
<dbReference type="PANTHER" id="PTHR43084:SF8">
    <property type="entry name" value="METALLO-BETA-LACTAMASE SUPERFAMILY PROTEIN"/>
    <property type="match status" value="1"/>
</dbReference>
<feature type="compositionally biased region" description="Basic and acidic residues" evidence="1">
    <location>
        <begin position="392"/>
        <end position="403"/>
    </location>
</feature>
<dbReference type="Pfam" id="PF00753">
    <property type="entry name" value="Lactamase_B"/>
    <property type="match status" value="1"/>
</dbReference>
<evidence type="ECO:0000313" key="4">
    <source>
        <dbReference type="EMBL" id="KAL2036729.1"/>
    </source>
</evidence>
<dbReference type="InterPro" id="IPR001279">
    <property type="entry name" value="Metallo-B-lactamas"/>
</dbReference>
<feature type="compositionally biased region" description="Basic and acidic residues" evidence="1">
    <location>
        <begin position="359"/>
        <end position="368"/>
    </location>
</feature>
<keyword evidence="2" id="KW-1133">Transmembrane helix</keyword>
<feature type="transmembrane region" description="Helical" evidence="2">
    <location>
        <begin position="61"/>
        <end position="78"/>
    </location>
</feature>
<dbReference type="CDD" id="cd07724">
    <property type="entry name" value="POD-like_MBL-fold"/>
    <property type="match status" value="1"/>
</dbReference>
<keyword evidence="5" id="KW-1185">Reference proteome</keyword>
<comment type="caution">
    <text evidence="4">The sequence shown here is derived from an EMBL/GenBank/DDBJ whole genome shotgun (WGS) entry which is preliminary data.</text>
</comment>
<proteinExistence type="predicted"/>
<feature type="transmembrane region" description="Helical" evidence="2">
    <location>
        <begin position="84"/>
        <end position="106"/>
    </location>
</feature>
<evidence type="ECO:0000313" key="5">
    <source>
        <dbReference type="Proteomes" id="UP001590950"/>
    </source>
</evidence>
<evidence type="ECO:0000259" key="3">
    <source>
        <dbReference type="SMART" id="SM00849"/>
    </source>
</evidence>
<reference evidence="4 5" key="1">
    <citation type="submission" date="2024-09" db="EMBL/GenBank/DDBJ databases">
        <title>Rethinking Asexuality: The Enigmatic Case of Functional Sexual Genes in Lepraria (Stereocaulaceae).</title>
        <authorList>
            <person name="Doellman M."/>
            <person name="Sun Y."/>
            <person name="Barcenas-Pena A."/>
            <person name="Lumbsch H.T."/>
            <person name="Grewe F."/>
        </authorList>
    </citation>
    <scope>NUCLEOTIDE SEQUENCE [LARGE SCALE GENOMIC DNA]</scope>
    <source>
        <strain evidence="4 5">Mercado 3170</strain>
    </source>
</reference>
<protein>
    <recommendedName>
        <fullName evidence="3">Metallo-beta-lactamase domain-containing protein</fullName>
    </recommendedName>
</protein>
<dbReference type="EMBL" id="JBEFKJ010000052">
    <property type="protein sequence ID" value="KAL2036729.1"/>
    <property type="molecule type" value="Genomic_DNA"/>
</dbReference>
<feature type="transmembrane region" description="Helical" evidence="2">
    <location>
        <begin position="118"/>
        <end position="141"/>
    </location>
</feature>
<organism evidence="4 5">
    <name type="scientific">Stereocaulon virgatum</name>
    <dbReference type="NCBI Taxonomy" id="373712"/>
    <lineage>
        <taxon>Eukaryota</taxon>
        <taxon>Fungi</taxon>
        <taxon>Dikarya</taxon>
        <taxon>Ascomycota</taxon>
        <taxon>Pezizomycotina</taxon>
        <taxon>Lecanoromycetes</taxon>
        <taxon>OSLEUM clade</taxon>
        <taxon>Lecanoromycetidae</taxon>
        <taxon>Lecanorales</taxon>
        <taxon>Lecanorineae</taxon>
        <taxon>Stereocaulaceae</taxon>
        <taxon>Stereocaulon</taxon>
    </lineage>
</organism>
<name>A0ABR3ZUD7_9LECA</name>
<sequence>MISRITLKSEALSKCRVHLRPRNPETPRPVIAEAHPSEDITHTTVPTTHHLSIVHAWKQKFLLRGTFNLFGCMILIFIAEVGHSLYSCGVACFRSPLSLHIYALAMTSPRSRALQVGFGLNVCILIYVMVLFQPFPLFNVWNPPNMSPEPQINACYEPKSGTWQYIVADPTTNDAAIIDPVLDFDAATSSISTSTADKLLDLIARQNYTITHILETHVHADHLTASAYLQTQLLKKGATQRPKICIGKRIKDVQSRFGARYHVDPSELSDAFDYTFSDDETFSIGSLKAQVLHLPGHTPDHIGYAIGPNVFTGDSIFNPDVGSARCDFPGGSANALFGSMSTLLALPAHYRLYTGHDYPPADRPHPNKADGAGDDDGDGGGGGREVPFTTVKEQKERNKHVRDGTVREDFVKWRSERDAGLAEPKVIHQALQFNIRGGRVPGPDPEGYRFLRVPLQVPQAVL</sequence>
<evidence type="ECO:0000256" key="2">
    <source>
        <dbReference type="SAM" id="Phobius"/>
    </source>
</evidence>
<dbReference type="InterPro" id="IPR044528">
    <property type="entry name" value="POD-like_MBL-fold"/>
</dbReference>
<dbReference type="Gene3D" id="3.60.15.10">
    <property type="entry name" value="Ribonuclease Z/Hydroxyacylglutathione hydrolase-like"/>
    <property type="match status" value="1"/>
</dbReference>
<dbReference type="InterPro" id="IPR051682">
    <property type="entry name" value="Mito_Persulfide_Diox"/>
</dbReference>
<dbReference type="Proteomes" id="UP001590950">
    <property type="component" value="Unassembled WGS sequence"/>
</dbReference>
<dbReference type="InterPro" id="IPR036866">
    <property type="entry name" value="RibonucZ/Hydroxyglut_hydro"/>
</dbReference>
<dbReference type="SMART" id="SM00849">
    <property type="entry name" value="Lactamase_B"/>
    <property type="match status" value="1"/>
</dbReference>
<dbReference type="SUPFAM" id="SSF56281">
    <property type="entry name" value="Metallo-hydrolase/oxidoreductase"/>
    <property type="match status" value="1"/>
</dbReference>
<feature type="region of interest" description="Disordered" evidence="1">
    <location>
        <begin position="357"/>
        <end position="403"/>
    </location>
</feature>
<gene>
    <name evidence="4" type="ORF">N7G274_010524</name>
</gene>
<feature type="domain" description="Metallo-beta-lactamase" evidence="3">
    <location>
        <begin position="161"/>
        <end position="356"/>
    </location>
</feature>